<dbReference type="PROSITE" id="PS50885">
    <property type="entry name" value="HAMP"/>
    <property type="match status" value="1"/>
</dbReference>
<dbReference type="InterPro" id="IPR003660">
    <property type="entry name" value="HAMP_dom"/>
</dbReference>
<evidence type="ECO:0000256" key="7">
    <source>
        <dbReference type="ARBA" id="ARBA00022692"/>
    </source>
</evidence>
<feature type="transmembrane region" description="Helical" evidence="13">
    <location>
        <begin position="207"/>
        <end position="228"/>
    </location>
</feature>
<evidence type="ECO:0000256" key="3">
    <source>
        <dbReference type="ARBA" id="ARBA00004236"/>
    </source>
</evidence>
<evidence type="ECO:0000256" key="12">
    <source>
        <dbReference type="SAM" id="MobiDB-lite"/>
    </source>
</evidence>
<dbReference type="Gene3D" id="6.10.340.10">
    <property type="match status" value="1"/>
</dbReference>
<evidence type="ECO:0000256" key="9">
    <source>
        <dbReference type="ARBA" id="ARBA00022989"/>
    </source>
</evidence>
<keyword evidence="11 13" id="KW-0472">Membrane</keyword>
<evidence type="ECO:0000313" key="14">
    <source>
        <dbReference type="EMBL" id="VEI18154.1"/>
    </source>
</evidence>
<reference evidence="14 15" key="1">
    <citation type="submission" date="2018-12" db="EMBL/GenBank/DDBJ databases">
        <authorList>
            <consortium name="Pathogen Informatics"/>
        </authorList>
    </citation>
    <scope>NUCLEOTIDE SEQUENCE [LARGE SCALE GENOMIC DNA]</scope>
    <source>
        <strain evidence="14 15">NCTC10951</strain>
    </source>
</reference>
<comment type="catalytic activity">
    <reaction evidence="1">
        <text>ATP + protein L-histidine = ADP + protein N-phospho-L-histidine.</text>
        <dbReference type="EC" id="2.7.13.3"/>
    </reaction>
</comment>
<evidence type="ECO:0000256" key="5">
    <source>
        <dbReference type="ARBA" id="ARBA00022553"/>
    </source>
</evidence>
<dbReference type="SMART" id="SM00387">
    <property type="entry name" value="HATPase_c"/>
    <property type="match status" value="1"/>
</dbReference>
<keyword evidence="10" id="KW-0902">Two-component regulatory system</keyword>
<dbReference type="SMART" id="SM00304">
    <property type="entry name" value="HAMP"/>
    <property type="match status" value="1"/>
</dbReference>
<dbReference type="GO" id="GO:0005509">
    <property type="term" value="F:calcium ion binding"/>
    <property type="evidence" value="ECO:0007669"/>
    <property type="project" value="UniProtKB-ARBA"/>
</dbReference>
<dbReference type="InterPro" id="IPR003661">
    <property type="entry name" value="HisK_dim/P_dom"/>
</dbReference>
<evidence type="ECO:0000256" key="4">
    <source>
        <dbReference type="ARBA" id="ARBA00012438"/>
    </source>
</evidence>
<dbReference type="CDD" id="cd00082">
    <property type="entry name" value="HisKA"/>
    <property type="match status" value="1"/>
</dbReference>
<dbReference type="EMBL" id="LR134477">
    <property type="protein sequence ID" value="VEI18154.1"/>
    <property type="molecule type" value="Genomic_DNA"/>
</dbReference>
<evidence type="ECO:0000256" key="13">
    <source>
        <dbReference type="SAM" id="Phobius"/>
    </source>
</evidence>
<feature type="transmembrane region" description="Helical" evidence="13">
    <location>
        <begin position="46"/>
        <end position="70"/>
    </location>
</feature>
<keyword evidence="6 14" id="KW-0808">Transferase</keyword>
<dbReference type="PANTHER" id="PTHR45436">
    <property type="entry name" value="SENSOR HISTIDINE KINASE YKOH"/>
    <property type="match status" value="1"/>
</dbReference>
<dbReference type="Gene3D" id="1.10.287.130">
    <property type="match status" value="1"/>
</dbReference>
<dbReference type="PRINTS" id="PR00344">
    <property type="entry name" value="BCTRLSENSOR"/>
</dbReference>
<dbReference type="CDD" id="cd06225">
    <property type="entry name" value="HAMP"/>
    <property type="match status" value="1"/>
</dbReference>
<dbReference type="SUPFAM" id="SSF158472">
    <property type="entry name" value="HAMP domain-like"/>
    <property type="match status" value="1"/>
</dbReference>
<evidence type="ECO:0000256" key="11">
    <source>
        <dbReference type="ARBA" id="ARBA00023136"/>
    </source>
</evidence>
<dbReference type="SUPFAM" id="SSF55874">
    <property type="entry name" value="ATPase domain of HSP90 chaperone/DNA topoisomerase II/histidine kinase"/>
    <property type="match status" value="1"/>
</dbReference>
<dbReference type="OrthoDB" id="9786919at2"/>
<comment type="subcellular location">
    <subcellularLocation>
        <location evidence="3">Cell membrane</location>
    </subcellularLocation>
</comment>
<dbReference type="InterPro" id="IPR003594">
    <property type="entry name" value="HATPase_dom"/>
</dbReference>
<accession>A0A448PP05</accession>
<dbReference type="AlphaFoldDB" id="A0A448PP05"/>
<dbReference type="InterPro" id="IPR036097">
    <property type="entry name" value="HisK_dim/P_sf"/>
</dbReference>
<dbReference type="KEGG" id="avc:NCTC10951_02558"/>
<keyword evidence="8 14" id="KW-0418">Kinase</keyword>
<evidence type="ECO:0000256" key="6">
    <source>
        <dbReference type="ARBA" id="ARBA00022679"/>
    </source>
</evidence>
<dbReference type="Pfam" id="PF00672">
    <property type="entry name" value="HAMP"/>
    <property type="match status" value="1"/>
</dbReference>
<dbReference type="PANTHER" id="PTHR45436:SF5">
    <property type="entry name" value="SENSOR HISTIDINE KINASE TRCS"/>
    <property type="match status" value="1"/>
</dbReference>
<dbReference type="GO" id="GO:0005886">
    <property type="term" value="C:plasma membrane"/>
    <property type="evidence" value="ECO:0007669"/>
    <property type="project" value="UniProtKB-SubCell"/>
</dbReference>
<proteinExistence type="predicted"/>
<dbReference type="InterPro" id="IPR050428">
    <property type="entry name" value="TCS_sensor_his_kinase"/>
</dbReference>
<name>A0A448PP05_ACTVI</name>
<dbReference type="EC" id="2.7.13.3" evidence="4"/>
<dbReference type="FunFam" id="3.30.565.10:FF:000006">
    <property type="entry name" value="Sensor histidine kinase WalK"/>
    <property type="match status" value="1"/>
</dbReference>
<evidence type="ECO:0000313" key="15">
    <source>
        <dbReference type="Proteomes" id="UP000268658"/>
    </source>
</evidence>
<dbReference type="RefSeq" id="WP_126414938.1">
    <property type="nucleotide sequence ID" value="NZ_JASPER010000066.1"/>
</dbReference>
<dbReference type="InterPro" id="IPR005467">
    <property type="entry name" value="His_kinase_dom"/>
</dbReference>
<dbReference type="InterPro" id="IPR004358">
    <property type="entry name" value="Sig_transdc_His_kin-like_C"/>
</dbReference>
<keyword evidence="9 13" id="KW-1133">Transmembrane helix</keyword>
<dbReference type="SMART" id="SM00388">
    <property type="entry name" value="HisKA"/>
    <property type="match status" value="1"/>
</dbReference>
<dbReference type="Proteomes" id="UP000268658">
    <property type="component" value="Chromosome"/>
</dbReference>
<dbReference type="Pfam" id="PF00512">
    <property type="entry name" value="HisKA"/>
    <property type="match status" value="1"/>
</dbReference>
<dbReference type="Gene3D" id="3.30.565.10">
    <property type="entry name" value="Histidine kinase-like ATPase, C-terminal domain"/>
    <property type="match status" value="1"/>
</dbReference>
<evidence type="ECO:0000256" key="2">
    <source>
        <dbReference type="ARBA" id="ARBA00001968"/>
    </source>
</evidence>
<sequence>MVAARGGSTRPAKSSGKQHRPIKRGRWHPITALQRPWQAMPLRTRLTLMTTGLLTIGLIVVSFVVTSLLYSHMMGQIDSQLRTTSVAIGSQGLAQIREGGTSSTTFPSSYYVKAEYLDASRNGEWISPDTAATYGRPQIEGLDYRRALTHAEKGDYPITTVNSDQPGHQWRMITLLIKDQDTDQYTGAVALALPLSDVMETVERTRLVVALADVSIISVGAIFATYLVHRSFRSLRQIEGVAGRIAHGDLSARILVTEPRTTEVGSLQRAINAMLTQNESAFAAQVVAQERMTRFVSDASHELRTPLAAIRGYGELYRMGGVPANKTGEVMGRIETESNRMGRLVDDLLQLARIDEGRQMSMEPVNLTELAAGALSDMMVLAPERDCGLIPLDPRDEAAGREAPSLQVIGDRDRLSQILTNLLGNVVRHTPTGTPVEIAIGMAPPRTSPTAQSVVVVEVRDHGHGVPPEAAEKVFQRFYRSDTSRNRETGGSGLGLAIVLGIVAAHQGTVQMLQTPGGGATVHIELPPAPAW</sequence>
<feature type="region of interest" description="Disordered" evidence="12">
    <location>
        <begin position="1"/>
        <end position="25"/>
    </location>
</feature>
<dbReference type="InterPro" id="IPR036890">
    <property type="entry name" value="HATPase_C_sf"/>
</dbReference>
<dbReference type="GO" id="GO:0000155">
    <property type="term" value="F:phosphorelay sensor kinase activity"/>
    <property type="evidence" value="ECO:0007669"/>
    <property type="project" value="InterPro"/>
</dbReference>
<dbReference type="PROSITE" id="PS50109">
    <property type="entry name" value="HIS_KIN"/>
    <property type="match status" value="1"/>
</dbReference>
<keyword evidence="7 13" id="KW-0812">Transmembrane</keyword>
<comment type="cofactor">
    <cofactor evidence="2">
        <name>a divalent metal cation</name>
        <dbReference type="ChEBI" id="CHEBI:60240"/>
    </cofactor>
</comment>
<gene>
    <name evidence="14" type="primary">tcrY_2</name>
    <name evidence="14" type="ORF">NCTC10951_02558</name>
</gene>
<keyword evidence="5" id="KW-0597">Phosphoprotein</keyword>
<evidence type="ECO:0000256" key="1">
    <source>
        <dbReference type="ARBA" id="ARBA00000085"/>
    </source>
</evidence>
<protein>
    <recommendedName>
        <fullName evidence="4">histidine kinase</fullName>
        <ecNumber evidence="4">2.7.13.3</ecNumber>
    </recommendedName>
</protein>
<dbReference type="Pfam" id="PF02518">
    <property type="entry name" value="HATPase_c"/>
    <property type="match status" value="1"/>
</dbReference>
<feature type="compositionally biased region" description="Basic residues" evidence="12">
    <location>
        <begin position="16"/>
        <end position="25"/>
    </location>
</feature>
<dbReference type="SUPFAM" id="SSF47384">
    <property type="entry name" value="Homodimeric domain of signal transducing histidine kinase"/>
    <property type="match status" value="1"/>
</dbReference>
<evidence type="ECO:0000256" key="8">
    <source>
        <dbReference type="ARBA" id="ARBA00022777"/>
    </source>
</evidence>
<evidence type="ECO:0000256" key="10">
    <source>
        <dbReference type="ARBA" id="ARBA00023012"/>
    </source>
</evidence>
<dbReference type="FunFam" id="1.10.287.130:FF:000001">
    <property type="entry name" value="Two-component sensor histidine kinase"/>
    <property type="match status" value="1"/>
</dbReference>
<organism evidence="14 15">
    <name type="scientific">Actinomyces viscosus</name>
    <dbReference type="NCBI Taxonomy" id="1656"/>
    <lineage>
        <taxon>Bacteria</taxon>
        <taxon>Bacillati</taxon>
        <taxon>Actinomycetota</taxon>
        <taxon>Actinomycetes</taxon>
        <taxon>Actinomycetales</taxon>
        <taxon>Actinomycetaceae</taxon>
        <taxon>Actinomyces</taxon>
    </lineage>
</organism>